<proteinExistence type="predicted"/>
<feature type="compositionally biased region" description="Low complexity" evidence="1">
    <location>
        <begin position="24"/>
        <end position="39"/>
    </location>
</feature>
<dbReference type="EMBL" id="RDFA01000005">
    <property type="protein sequence ID" value="RXK47861.1"/>
    <property type="molecule type" value="Genomic_DNA"/>
</dbReference>
<feature type="region of interest" description="Disordered" evidence="1">
    <location>
        <begin position="19"/>
        <end position="55"/>
    </location>
</feature>
<dbReference type="PROSITE" id="PS51257">
    <property type="entry name" value="PROKAR_LIPOPROTEIN"/>
    <property type="match status" value="1"/>
</dbReference>
<accession>A0A498L259</accession>
<evidence type="ECO:0000256" key="1">
    <source>
        <dbReference type="SAM" id="MobiDB-lite"/>
    </source>
</evidence>
<feature type="compositionally biased region" description="Polar residues" evidence="1">
    <location>
        <begin position="45"/>
        <end position="55"/>
    </location>
</feature>
<evidence type="ECO:0000313" key="3">
    <source>
        <dbReference type="Proteomes" id="UP000289691"/>
    </source>
</evidence>
<dbReference type="OrthoDB" id="206507at2157"/>
<dbReference type="Proteomes" id="UP000289691">
    <property type="component" value="Unassembled WGS sequence"/>
</dbReference>
<reference evidence="2 3" key="1">
    <citation type="submission" date="2019-01" db="EMBL/GenBank/DDBJ databases">
        <title>Halorientalis sp. F13-25 a new haloarchaeum isolated from hypersaline water.</title>
        <authorList>
            <person name="Ana D.-V."/>
            <person name="Cristina S.-P."/>
            <person name="Antonio V."/>
        </authorList>
    </citation>
    <scope>NUCLEOTIDE SEQUENCE [LARGE SCALE GENOMIC DNA]</scope>
    <source>
        <strain evidence="2 3">F13-25</strain>
    </source>
</reference>
<sequence length="210" mass="22629">MNRRRFLGLAGMSATAGCTTQLASETTPSESETTTTSTSMEKDNNPTSGGSRVNVSITSITVPTDLPIKPNVEAINPLATENHPPQLRTTLPNTMEDPVIVGDIRNAHFENTFSESGKYVLVPENSGYGNAEPGCWRITGGVGQAATYQESEIPSNSRSTRLLNLFAYGESESCLLTGTYQFKTLIDISTSTAQSTQNTSWGFTIQIEHV</sequence>
<name>A0A498L259_9EURY</name>
<protein>
    <submittedName>
        <fullName evidence="2">Uncharacterized protein</fullName>
    </submittedName>
</protein>
<gene>
    <name evidence="2" type="ORF">EAF64_14530</name>
</gene>
<dbReference type="RefSeq" id="WP_129069713.1">
    <property type="nucleotide sequence ID" value="NZ_RDFA01000005.1"/>
</dbReference>
<comment type="caution">
    <text evidence="2">The sequence shown here is derived from an EMBL/GenBank/DDBJ whole genome shotgun (WGS) entry which is preliminary data.</text>
</comment>
<keyword evidence="3" id="KW-1185">Reference proteome</keyword>
<evidence type="ECO:0000313" key="2">
    <source>
        <dbReference type="EMBL" id="RXK47861.1"/>
    </source>
</evidence>
<dbReference type="AlphaFoldDB" id="A0A498L259"/>
<organism evidence="2 3">
    <name type="scientific">Halorientalis pallida</name>
    <dbReference type="NCBI Taxonomy" id="2479928"/>
    <lineage>
        <taxon>Archaea</taxon>
        <taxon>Methanobacteriati</taxon>
        <taxon>Methanobacteriota</taxon>
        <taxon>Stenosarchaea group</taxon>
        <taxon>Halobacteria</taxon>
        <taxon>Halobacteriales</taxon>
        <taxon>Haloarculaceae</taxon>
        <taxon>Halorientalis</taxon>
    </lineage>
</organism>